<keyword evidence="1" id="KW-1133">Transmembrane helix</keyword>
<name>A0ABY4V5V0_9GAMM</name>
<accession>A0ABY4V5V0</accession>
<dbReference type="Proteomes" id="UP001055658">
    <property type="component" value="Chromosome"/>
</dbReference>
<evidence type="ECO:0000313" key="3">
    <source>
        <dbReference type="Proteomes" id="UP001055658"/>
    </source>
</evidence>
<dbReference type="RefSeq" id="WP_252081748.1">
    <property type="nucleotide sequence ID" value="NZ_CP092418.1"/>
</dbReference>
<keyword evidence="1" id="KW-0812">Transmembrane</keyword>
<proteinExistence type="predicted"/>
<organism evidence="2 3">
    <name type="scientific">Microbulbifer variabilis</name>
    <dbReference type="NCBI Taxonomy" id="266805"/>
    <lineage>
        <taxon>Bacteria</taxon>
        <taxon>Pseudomonadati</taxon>
        <taxon>Pseudomonadota</taxon>
        <taxon>Gammaproteobacteria</taxon>
        <taxon>Cellvibrionales</taxon>
        <taxon>Microbulbiferaceae</taxon>
        <taxon>Microbulbifer</taxon>
    </lineage>
</organism>
<dbReference type="EMBL" id="CP092418">
    <property type="protein sequence ID" value="USD19649.1"/>
    <property type="molecule type" value="Genomic_DNA"/>
</dbReference>
<feature type="transmembrane region" description="Helical" evidence="1">
    <location>
        <begin position="51"/>
        <end position="68"/>
    </location>
</feature>
<keyword evidence="1" id="KW-0472">Membrane</keyword>
<sequence length="83" mass="9477">MLDTYTLKIRRRFELLLKAGNLTLLLSTPLLLLTVVICYPLSHYFSIPAQVAGHIFMIISATFIKIGYVSRCVAQYNLCQEVR</sequence>
<gene>
    <name evidence="2" type="ORF">MJO52_11195</name>
</gene>
<protein>
    <submittedName>
        <fullName evidence="2">Uncharacterized protein</fullName>
    </submittedName>
</protein>
<keyword evidence="3" id="KW-1185">Reference proteome</keyword>
<feature type="transmembrane region" description="Helical" evidence="1">
    <location>
        <begin position="21"/>
        <end position="45"/>
    </location>
</feature>
<evidence type="ECO:0000313" key="2">
    <source>
        <dbReference type="EMBL" id="USD19649.1"/>
    </source>
</evidence>
<evidence type="ECO:0000256" key="1">
    <source>
        <dbReference type="SAM" id="Phobius"/>
    </source>
</evidence>
<reference evidence="2" key="1">
    <citation type="submission" date="2022-02" db="EMBL/GenBank/DDBJ databases">
        <title>Coral-associated bacteria.</title>
        <authorList>
            <person name="Tang K."/>
            <person name="Wang X."/>
        </authorList>
    </citation>
    <scope>NUCLEOTIDE SEQUENCE</scope>
    <source>
        <strain evidence="2">SCSIO 43006</strain>
    </source>
</reference>